<evidence type="ECO:0000313" key="2">
    <source>
        <dbReference type="Proteomes" id="UP000242754"/>
    </source>
</evidence>
<dbReference type="EMBL" id="FJNE01000001">
    <property type="protein sequence ID" value="CZQ80160.1"/>
    <property type="molecule type" value="Genomic_DNA"/>
</dbReference>
<reference evidence="1 2" key="1">
    <citation type="submission" date="2016-02" db="EMBL/GenBank/DDBJ databases">
        <authorList>
            <person name="Wen L."/>
            <person name="He K."/>
            <person name="Yang H."/>
        </authorList>
    </citation>
    <scope>NUCLEOTIDE SEQUENCE [LARGE SCALE GENOMIC DNA]</scope>
    <source>
        <strain evidence="1">Trichococcus palustris</strain>
    </source>
</reference>
<dbReference type="STRING" id="140314.SAMN04488076_11810"/>
<dbReference type="AlphaFoldDB" id="A0A143Y5H0"/>
<dbReference type="OrthoDB" id="8477882at2"/>
<accession>A0A143Y5H0</accession>
<keyword evidence="2" id="KW-1185">Reference proteome</keyword>
<dbReference type="Proteomes" id="UP000242754">
    <property type="component" value="Unassembled WGS sequence"/>
</dbReference>
<proteinExistence type="predicted"/>
<organism evidence="1 2">
    <name type="scientific">Trichococcus palustris</name>
    <dbReference type="NCBI Taxonomy" id="140314"/>
    <lineage>
        <taxon>Bacteria</taxon>
        <taxon>Bacillati</taxon>
        <taxon>Bacillota</taxon>
        <taxon>Bacilli</taxon>
        <taxon>Lactobacillales</taxon>
        <taxon>Carnobacteriaceae</taxon>
        <taxon>Trichococcus</taxon>
    </lineage>
</organism>
<protein>
    <submittedName>
        <fullName evidence="1">Uncharacterized protein</fullName>
    </submittedName>
</protein>
<gene>
    <name evidence="1" type="ORF">Tpal_43</name>
</gene>
<dbReference type="RefSeq" id="WP_143084462.1">
    <property type="nucleotide sequence ID" value="NZ_FJNE01000001.1"/>
</dbReference>
<name>A0A143Y5H0_9LACT</name>
<evidence type="ECO:0000313" key="1">
    <source>
        <dbReference type="EMBL" id="CZQ80160.1"/>
    </source>
</evidence>
<sequence length="343" mass="39606">MELENLLVTRIKIAGSFQNVTLYSGVLYLLKSPTTLYLYDWNKWIQSASIGDVPIYRDPFPSQNIEATLETLNPFFIRAVAFPSALKDFFVYNHVLYYIDESGFWNMSMERQDAVKQRLREGNFLELLLSNKKRVALVAGEKGIYEYLLSPAYSLGLPAVDEEERFYLLDAAPTYHAEWHGHDLLQSDEQGQAVQLLSFRHSRGQLTLFAKIPATALTAQRIYFSEELPLFQKDLTPTNALFTFFKHGKSAKKSNPFKQQAVPIYILSHPLFPEVTFSNNVITVSNGEKELVIQLNNAKLLALDKAAILRWHHYDRSRYYRNQLHIVEPEQVILYLFTELEPD</sequence>